<keyword evidence="2" id="KW-1185">Reference proteome</keyword>
<organism evidence="1 2">
    <name type="scientific">Metabacillus arenae</name>
    <dbReference type="NCBI Taxonomy" id="2771434"/>
    <lineage>
        <taxon>Bacteria</taxon>
        <taxon>Bacillati</taxon>
        <taxon>Bacillota</taxon>
        <taxon>Bacilli</taxon>
        <taxon>Bacillales</taxon>
        <taxon>Bacillaceae</taxon>
        <taxon>Metabacillus</taxon>
    </lineage>
</organism>
<dbReference type="InterPro" id="IPR047175">
    <property type="entry name" value="CotS-like"/>
</dbReference>
<evidence type="ECO:0000313" key="1">
    <source>
        <dbReference type="EMBL" id="MBD1380823.1"/>
    </source>
</evidence>
<comment type="caution">
    <text evidence="1">The sequence shown here is derived from an EMBL/GenBank/DDBJ whole genome shotgun (WGS) entry which is preliminary data.</text>
</comment>
<proteinExistence type="predicted"/>
<dbReference type="InterPro" id="IPR014254">
    <property type="entry name" value="Spore_coat_YutH"/>
</dbReference>
<accession>A0A926RWI2</accession>
<dbReference type="RefSeq" id="WP_191158418.1">
    <property type="nucleotide sequence ID" value="NZ_JACXAI010000012.1"/>
</dbReference>
<keyword evidence="1" id="KW-0167">Capsid protein</keyword>
<keyword evidence="1" id="KW-0946">Virion</keyword>
<dbReference type="PANTHER" id="PTHR39179:SF2">
    <property type="entry name" value="ENDOSPORE COAT-ASSOCIATED PROTEIN YUTH"/>
    <property type="match status" value="1"/>
</dbReference>
<gene>
    <name evidence="1" type="primary">yutH</name>
    <name evidence="1" type="ORF">IC621_11325</name>
</gene>
<dbReference type="AlphaFoldDB" id="A0A926RWI2"/>
<sequence length="337" mass="40445">MSVKKKIKETYGLIATEIFSFGPYKAFRTPGTMCLIVPVSQIEEDELYELYHMSQYLYEKADPYVAQFMVARNGSIFMEHDNQKYVVFKCANNNEGRSLSKGRELARFHQKGRSFPYEVIKTNRIGQWKQLWEKRLDQLENFWRGKVQAHPLDHFEKLFIESFPYYVGLAENSIQYLVDTELDDEPQPIDSATICHHRFTGNVWRQDQLIKLPIDWVFDHASRDIAEYMRDQFFNQQTQFRDSVFLFAEEYDRTTPLSAFSWRLMFSRLLLPVHYFECIENYYLSPETENPYYERKLKDLLSRSSEYEEFLAEFHQMLSMRTKKIYLPNIEWLSYTS</sequence>
<dbReference type="Proteomes" id="UP000626844">
    <property type="component" value="Unassembled WGS sequence"/>
</dbReference>
<dbReference type="SUPFAM" id="SSF56112">
    <property type="entry name" value="Protein kinase-like (PK-like)"/>
    <property type="match status" value="1"/>
</dbReference>
<reference evidence="1" key="1">
    <citation type="submission" date="2020-09" db="EMBL/GenBank/DDBJ databases">
        <title>A novel bacterium of genus Bacillus, isolated from South China Sea.</title>
        <authorList>
            <person name="Huang H."/>
            <person name="Mo K."/>
            <person name="Hu Y."/>
        </authorList>
    </citation>
    <scope>NUCLEOTIDE SEQUENCE</scope>
    <source>
        <strain evidence="1">IB182487</strain>
    </source>
</reference>
<dbReference type="InterPro" id="IPR011009">
    <property type="entry name" value="Kinase-like_dom_sf"/>
</dbReference>
<dbReference type="EMBL" id="JACXAI010000012">
    <property type="protein sequence ID" value="MBD1380823.1"/>
    <property type="molecule type" value="Genomic_DNA"/>
</dbReference>
<name>A0A926RWI2_9BACI</name>
<evidence type="ECO:0000313" key="2">
    <source>
        <dbReference type="Proteomes" id="UP000626844"/>
    </source>
</evidence>
<dbReference type="GO" id="GO:0042601">
    <property type="term" value="C:endospore-forming forespore"/>
    <property type="evidence" value="ECO:0007669"/>
    <property type="project" value="TreeGrafter"/>
</dbReference>
<dbReference type="Gene3D" id="3.90.1200.10">
    <property type="match status" value="1"/>
</dbReference>
<dbReference type="PANTHER" id="PTHR39179">
    <property type="entry name" value="SPORE COAT PROTEIN I"/>
    <property type="match status" value="1"/>
</dbReference>
<dbReference type="NCBIfam" id="TIGR02905">
    <property type="entry name" value="spore_yutH"/>
    <property type="match status" value="1"/>
</dbReference>
<protein>
    <submittedName>
        <fullName evidence="1">Spore coat protein YutH</fullName>
    </submittedName>
</protein>